<evidence type="ECO:0000256" key="2">
    <source>
        <dbReference type="ARBA" id="ARBA00005046"/>
    </source>
</evidence>
<protein>
    <recommendedName>
        <fullName evidence="6">Molybdopterin molybdenumtransferase</fullName>
        <ecNumber evidence="6">2.10.1.1</ecNumber>
    </recommendedName>
</protein>
<dbReference type="Pfam" id="PF03453">
    <property type="entry name" value="MoeA_N"/>
    <property type="match status" value="1"/>
</dbReference>
<dbReference type="PANTHER" id="PTHR10192:SF5">
    <property type="entry name" value="GEPHYRIN"/>
    <property type="match status" value="1"/>
</dbReference>
<evidence type="ECO:0000256" key="1">
    <source>
        <dbReference type="ARBA" id="ARBA00002901"/>
    </source>
</evidence>
<dbReference type="InterPro" id="IPR005110">
    <property type="entry name" value="MoeA_linker/N"/>
</dbReference>
<evidence type="ECO:0000313" key="8">
    <source>
        <dbReference type="EMBL" id="MBB5695286.1"/>
    </source>
</evidence>
<dbReference type="Gene3D" id="3.90.105.10">
    <property type="entry name" value="Molybdopterin biosynthesis moea protein, domain 2"/>
    <property type="match status" value="1"/>
</dbReference>
<dbReference type="CDD" id="cd00887">
    <property type="entry name" value="MoeA"/>
    <property type="match status" value="1"/>
</dbReference>
<comment type="caution">
    <text evidence="8">The sequence shown here is derived from an EMBL/GenBank/DDBJ whole genome shotgun (WGS) entry which is preliminary data.</text>
</comment>
<name>A0A840Y563_9PROT</name>
<dbReference type="Pfam" id="PF00994">
    <property type="entry name" value="MoCF_biosynth"/>
    <property type="match status" value="1"/>
</dbReference>
<keyword evidence="4 6" id="KW-0501">Molybdenum cofactor biosynthesis</keyword>
<dbReference type="PANTHER" id="PTHR10192">
    <property type="entry name" value="MOLYBDOPTERIN BIOSYNTHESIS PROTEIN"/>
    <property type="match status" value="1"/>
</dbReference>
<evidence type="ECO:0000256" key="5">
    <source>
        <dbReference type="ARBA" id="ARBA00047317"/>
    </source>
</evidence>
<organism evidence="8 9">
    <name type="scientific">Muricoccus pecuniae</name>
    <dbReference type="NCBI Taxonomy" id="693023"/>
    <lineage>
        <taxon>Bacteria</taxon>
        <taxon>Pseudomonadati</taxon>
        <taxon>Pseudomonadota</taxon>
        <taxon>Alphaproteobacteria</taxon>
        <taxon>Acetobacterales</taxon>
        <taxon>Roseomonadaceae</taxon>
        <taxon>Muricoccus</taxon>
    </lineage>
</organism>
<evidence type="ECO:0000256" key="3">
    <source>
        <dbReference type="ARBA" id="ARBA00010763"/>
    </source>
</evidence>
<dbReference type="Gene3D" id="2.170.190.11">
    <property type="entry name" value="Molybdopterin biosynthesis moea protein, domain 3"/>
    <property type="match status" value="1"/>
</dbReference>
<comment type="catalytic activity">
    <reaction evidence="5">
        <text>adenylyl-molybdopterin + molybdate = Mo-molybdopterin + AMP + H(+)</text>
        <dbReference type="Rhea" id="RHEA:35047"/>
        <dbReference type="ChEBI" id="CHEBI:15378"/>
        <dbReference type="ChEBI" id="CHEBI:36264"/>
        <dbReference type="ChEBI" id="CHEBI:62727"/>
        <dbReference type="ChEBI" id="CHEBI:71302"/>
        <dbReference type="ChEBI" id="CHEBI:456215"/>
        <dbReference type="EC" id="2.10.1.1"/>
    </reaction>
</comment>
<dbReference type="UniPathway" id="UPA00344"/>
<dbReference type="EC" id="2.10.1.1" evidence="6"/>
<dbReference type="InterPro" id="IPR036135">
    <property type="entry name" value="MoeA_linker/N_sf"/>
</dbReference>
<dbReference type="SUPFAM" id="SSF63882">
    <property type="entry name" value="MoeA N-terminal region -like"/>
    <property type="match status" value="1"/>
</dbReference>
<dbReference type="GO" id="GO:0046872">
    <property type="term" value="F:metal ion binding"/>
    <property type="evidence" value="ECO:0007669"/>
    <property type="project" value="UniProtKB-UniRule"/>
</dbReference>
<dbReference type="EMBL" id="JACIJD010000016">
    <property type="protein sequence ID" value="MBB5695286.1"/>
    <property type="molecule type" value="Genomic_DNA"/>
</dbReference>
<comment type="function">
    <text evidence="1 6">Catalyzes the insertion of molybdate into adenylated molybdopterin with the concomitant release of AMP.</text>
</comment>
<reference evidence="8 9" key="1">
    <citation type="submission" date="2020-08" db="EMBL/GenBank/DDBJ databases">
        <title>Genomic Encyclopedia of Type Strains, Phase IV (KMG-IV): sequencing the most valuable type-strain genomes for metagenomic binning, comparative biology and taxonomic classification.</title>
        <authorList>
            <person name="Goeker M."/>
        </authorList>
    </citation>
    <scope>NUCLEOTIDE SEQUENCE [LARGE SCALE GENOMIC DNA]</scope>
    <source>
        <strain evidence="8 9">DSM 25622</strain>
    </source>
</reference>
<dbReference type="Proteomes" id="UP000580654">
    <property type="component" value="Unassembled WGS sequence"/>
</dbReference>
<dbReference type="SUPFAM" id="SSF63867">
    <property type="entry name" value="MoeA C-terminal domain-like"/>
    <property type="match status" value="1"/>
</dbReference>
<keyword evidence="6" id="KW-0500">Molybdenum</keyword>
<keyword evidence="6" id="KW-0460">Magnesium</keyword>
<dbReference type="GO" id="GO:0005829">
    <property type="term" value="C:cytosol"/>
    <property type="evidence" value="ECO:0007669"/>
    <property type="project" value="TreeGrafter"/>
</dbReference>
<dbReference type="Gene3D" id="2.40.340.10">
    <property type="entry name" value="MoeA, C-terminal, domain IV"/>
    <property type="match status" value="1"/>
</dbReference>
<dbReference type="InterPro" id="IPR036425">
    <property type="entry name" value="MoaB/Mog-like_dom_sf"/>
</dbReference>
<evidence type="ECO:0000256" key="4">
    <source>
        <dbReference type="ARBA" id="ARBA00023150"/>
    </source>
</evidence>
<sequence>MNAISPNLACCAGGMAFGEARARVLALAPGLPMAPETVPLEEGAGRIAAAPVRARLSLPGFDQSAMDGYAVRTAGLLPGAWLPVAGRTAAGEEPVFLRPGTAHRILTGAPVPEGADAVIAQEEVLRREDTVRIGAPPAPGAHLRRRGEDIAAGDTLLREGTLLDWRHLAVLAAQGIGSVEVRRRPRVALLSSGRELRAPGDELATGQIHDSNGPMLRALLRAWGAEVHIRPPVADEPAAMREALRDAAAGADLVLTTAGISVGEEDHVRDALLSLGGELSVLKVAMKPGKPLGAGRIGDAVFLGLPGNPQAALAGALAFLRPLLARMTGAAEPAGLAALAGFAMARKPGRAEFIPVSLHRRGACLRAERAGPDGAGRLAPLLLAQGLAFLPAGRDEIRPGDELEILPFPSAFPGEAAHG</sequence>
<dbReference type="SMART" id="SM00852">
    <property type="entry name" value="MoCF_biosynth"/>
    <property type="match status" value="1"/>
</dbReference>
<feature type="domain" description="MoaB/Mog" evidence="7">
    <location>
        <begin position="188"/>
        <end position="326"/>
    </location>
</feature>
<dbReference type="Pfam" id="PF03454">
    <property type="entry name" value="MoeA_C"/>
    <property type="match status" value="1"/>
</dbReference>
<keyword evidence="9" id="KW-1185">Reference proteome</keyword>
<dbReference type="NCBIfam" id="TIGR00177">
    <property type="entry name" value="molyb_syn"/>
    <property type="match status" value="1"/>
</dbReference>
<accession>A0A840Y563</accession>
<gene>
    <name evidence="8" type="ORF">FHS87_003341</name>
</gene>
<dbReference type="RefSeq" id="WP_184520493.1">
    <property type="nucleotide sequence ID" value="NZ_JACIJD010000016.1"/>
</dbReference>
<dbReference type="InterPro" id="IPR005111">
    <property type="entry name" value="MoeA_C_domain_IV"/>
</dbReference>
<evidence type="ECO:0000256" key="6">
    <source>
        <dbReference type="RuleBase" id="RU365090"/>
    </source>
</evidence>
<evidence type="ECO:0000259" key="7">
    <source>
        <dbReference type="SMART" id="SM00852"/>
    </source>
</evidence>
<dbReference type="InterPro" id="IPR038987">
    <property type="entry name" value="MoeA-like"/>
</dbReference>
<dbReference type="NCBIfam" id="NF045515">
    <property type="entry name" value="Glp_gephyrin"/>
    <property type="match status" value="1"/>
</dbReference>
<dbReference type="InterPro" id="IPR001453">
    <property type="entry name" value="MoaB/Mog_dom"/>
</dbReference>
<evidence type="ECO:0000313" key="9">
    <source>
        <dbReference type="Proteomes" id="UP000580654"/>
    </source>
</evidence>
<dbReference type="GO" id="GO:0061599">
    <property type="term" value="F:molybdopterin molybdotransferase activity"/>
    <property type="evidence" value="ECO:0007669"/>
    <property type="project" value="UniProtKB-UniRule"/>
</dbReference>
<dbReference type="GO" id="GO:0006777">
    <property type="term" value="P:Mo-molybdopterin cofactor biosynthetic process"/>
    <property type="evidence" value="ECO:0007669"/>
    <property type="project" value="UniProtKB-UniRule"/>
</dbReference>
<comment type="cofactor">
    <cofactor evidence="6">
        <name>Mg(2+)</name>
        <dbReference type="ChEBI" id="CHEBI:18420"/>
    </cofactor>
</comment>
<proteinExistence type="inferred from homology"/>
<comment type="pathway">
    <text evidence="2 6">Cofactor biosynthesis; molybdopterin biosynthesis.</text>
</comment>
<keyword evidence="6 8" id="KW-0808">Transferase</keyword>
<keyword evidence="6" id="KW-0479">Metal-binding</keyword>
<dbReference type="InterPro" id="IPR036688">
    <property type="entry name" value="MoeA_C_domain_IV_sf"/>
</dbReference>
<comment type="similarity">
    <text evidence="3 6">Belongs to the MoeA family.</text>
</comment>
<dbReference type="AlphaFoldDB" id="A0A840Y563"/>
<dbReference type="Gene3D" id="3.40.980.10">
    <property type="entry name" value="MoaB/Mog-like domain"/>
    <property type="match status" value="1"/>
</dbReference>
<dbReference type="SUPFAM" id="SSF53218">
    <property type="entry name" value="Molybdenum cofactor biosynthesis proteins"/>
    <property type="match status" value="1"/>
</dbReference>